<dbReference type="GO" id="GO:0007062">
    <property type="term" value="P:sister chromatid cohesion"/>
    <property type="evidence" value="ECO:0007669"/>
    <property type="project" value="InterPro"/>
</dbReference>
<evidence type="ECO:0000256" key="1">
    <source>
        <dbReference type="ARBA" id="ARBA00022490"/>
    </source>
</evidence>
<dbReference type="NCBIfam" id="TIGR02168">
    <property type="entry name" value="SMC_prok_B"/>
    <property type="match status" value="1"/>
</dbReference>
<dbReference type="InterPro" id="IPR011890">
    <property type="entry name" value="SMC_prok"/>
</dbReference>
<dbReference type="Gene3D" id="3.40.50.300">
    <property type="entry name" value="P-loop containing nucleotide triphosphate hydrolases"/>
    <property type="match status" value="2"/>
</dbReference>
<dbReference type="CDD" id="cd03278">
    <property type="entry name" value="ABC_SMC_barmotin"/>
    <property type="match status" value="1"/>
</dbReference>
<feature type="coiled-coil region" evidence="6">
    <location>
        <begin position="835"/>
        <end position="890"/>
    </location>
</feature>
<dbReference type="GO" id="GO:0003677">
    <property type="term" value="F:DNA binding"/>
    <property type="evidence" value="ECO:0007669"/>
    <property type="project" value="UniProtKB-UniRule"/>
</dbReference>
<evidence type="ECO:0000256" key="4">
    <source>
        <dbReference type="ARBA" id="ARBA00023054"/>
    </source>
</evidence>
<dbReference type="InterPro" id="IPR036277">
    <property type="entry name" value="SMC_hinge_sf"/>
</dbReference>
<dbReference type="InterPro" id="IPR003395">
    <property type="entry name" value="RecF/RecN/SMC_N"/>
</dbReference>
<evidence type="ECO:0000256" key="5">
    <source>
        <dbReference type="ARBA" id="ARBA00023125"/>
    </source>
</evidence>
<evidence type="ECO:0000256" key="7">
    <source>
        <dbReference type="SAM" id="MobiDB-lite"/>
    </source>
</evidence>
<evidence type="ECO:0000313" key="10">
    <source>
        <dbReference type="Proteomes" id="UP000283442"/>
    </source>
</evidence>
<dbReference type="GO" id="GO:0016887">
    <property type="term" value="F:ATP hydrolysis activity"/>
    <property type="evidence" value="ECO:0007669"/>
    <property type="project" value="InterPro"/>
</dbReference>
<dbReference type="Gene3D" id="1.20.1060.20">
    <property type="match status" value="1"/>
</dbReference>
<reference evidence="9 10" key="1">
    <citation type="submission" date="2018-08" db="EMBL/GenBank/DDBJ databases">
        <title>A genome reference for cultivated species of the human gut microbiota.</title>
        <authorList>
            <person name="Zou Y."/>
            <person name="Xue W."/>
            <person name="Luo G."/>
        </authorList>
    </citation>
    <scope>NUCLEOTIDE SEQUENCE [LARGE SCALE GENOMIC DNA]</scope>
    <source>
        <strain evidence="9 10">AM25-21AC</strain>
    </source>
</reference>
<feature type="compositionally biased region" description="Basic and acidic residues" evidence="7">
    <location>
        <begin position="352"/>
        <end position="363"/>
    </location>
</feature>
<dbReference type="Pfam" id="PF02463">
    <property type="entry name" value="SMC_N"/>
    <property type="match status" value="1"/>
</dbReference>
<feature type="region of interest" description="Disordered" evidence="7">
    <location>
        <begin position="344"/>
        <end position="363"/>
    </location>
</feature>
<accession>A0A414P004</accession>
<dbReference type="Proteomes" id="UP000283442">
    <property type="component" value="Unassembled WGS sequence"/>
</dbReference>
<organism evidence="9 10">
    <name type="scientific">Mitsuokella multacida</name>
    <dbReference type="NCBI Taxonomy" id="52226"/>
    <lineage>
        <taxon>Bacteria</taxon>
        <taxon>Bacillati</taxon>
        <taxon>Bacillota</taxon>
        <taxon>Negativicutes</taxon>
        <taxon>Selenomonadales</taxon>
        <taxon>Selenomonadaceae</taxon>
        <taxon>Mitsuokella</taxon>
    </lineage>
</organism>
<dbReference type="EMBL" id="QRHE01000001">
    <property type="protein sequence ID" value="RHF53544.1"/>
    <property type="molecule type" value="Genomic_DNA"/>
</dbReference>
<dbReference type="GO" id="GO:0006260">
    <property type="term" value="P:DNA replication"/>
    <property type="evidence" value="ECO:0007669"/>
    <property type="project" value="UniProtKB-UniRule"/>
</dbReference>
<comment type="caution">
    <text evidence="9">The sequence shown here is derived from an EMBL/GenBank/DDBJ whole genome shotgun (WGS) entry which is preliminary data.</text>
</comment>
<dbReference type="PANTHER" id="PTHR43977">
    <property type="entry name" value="STRUCTURAL MAINTENANCE OF CHROMOSOMES PROTEIN 3"/>
    <property type="match status" value="1"/>
</dbReference>
<dbReference type="GO" id="GO:0005694">
    <property type="term" value="C:chromosome"/>
    <property type="evidence" value="ECO:0007669"/>
    <property type="project" value="InterPro"/>
</dbReference>
<sequence length="1197" mass="134549">MQLKRLEAYGFKSFADKITIEFDHGITAIVGPNGSGKSNITDAVRWVLGEQNIRNLRGTRSEDIIFAGSAQRRPLNIAEVSLIFDNDGTLPVDFREVAVTRRLYRSGESEYFINRSRCRLKDIYQLFADTGIGHDGMSIIGQNRMEDILNSRPEDRRAFFEETAGITKFRDRKRETVKKLTDTEANLLRVQDIMQEIETQLEPLARHAEKTRQYNALHEEYQKCKLTKFARSARREADRKAANEEKLQKVRDESLGFETAVGQAAAEREAMQKEILELEQRMKTGAEANESLRQKLEAANREIAALEERQGQSGAEKVRIESRRAELQEALVQSVREIGRLSGEAAEKKRKLTEADAHAEGQQERAAKIAAIVAERKKAAETLGKQRETKQEELAAAKQALAVLDRDIEAGSEGRAERQAAIAAAKAKQSSLEKQQQELTASLAEKEVALQQAIKAQQQARHAQQSAQQEKTALREQQEKLAQRAAGLQEKIDFLQHMQEEYEGFGKAPKAVLQSKEPWHEGVAGAIAELLTIPAAYMTAIEIALGGNQQNIVTEDTETAKAAIAFLKRKHLGRVTFLPLSTLSVQYPKDREKEAERGEGVIGWANELVEVEERYRKAADFLLARILVVDTLDNALALAKKQDYRLRIVTLSGEFLAPGGSLSGGGRAHREASFLNRSGEIESLHEKRTAARKKLKEKQAEVQQAAEAAVAAERRQSEALALVQQQSVARAEARVSLERLKESLAAQVQTVQELIAADAKRQATFAENQNKRVLQARSVKMLAEAVEAAKKQAEESLLDLEDVEQDAVALGKCMQEEALQRTVLEQEWKRSAEQMALYRQEKQRGEQSLAELEQEEKQLAKRTAESAARLQELERSSQGWQDSFDAAQKKQRDLYGLRMEKMAAGQELETKGRDLSRKLSRKQEEAHQLEILAAKIQMTLQDSQQAILHEFGLTPERALEEALDLEPQELRSRMQFLKRQMDAIGPVNPNAVEEYENLQKRHGFMKKQSTDLIEAKENLGRILAEMDEAMTKQFQSAFADIQRYFGEIFVRLFGGGKAELKMLDESDVLHTGIDILVTLPQKKRQSLAALSGGERALTVIALLFAFLRYRPSPFSVLDEIDAPLDEANVMRFGRFLQEFAEQTQFIVVTHRKGTMEVADTMYGVTVEESGVSRLLSVRLDELDDDAAGIEKSERSEK</sequence>
<keyword evidence="5 6" id="KW-0238">DNA-binding</keyword>
<keyword evidence="3 6" id="KW-0067">ATP-binding</keyword>
<feature type="domain" description="SMC hinge" evidence="8">
    <location>
        <begin position="521"/>
        <end position="639"/>
    </location>
</feature>
<dbReference type="Gene3D" id="3.30.70.1620">
    <property type="match status" value="1"/>
</dbReference>
<comment type="subcellular location">
    <subcellularLocation>
        <location evidence="6">Cytoplasm</location>
    </subcellularLocation>
</comment>
<name>A0A414P004_9FIRM</name>
<keyword evidence="2 6" id="KW-0547">Nucleotide-binding</keyword>
<keyword evidence="1 6" id="KW-0963">Cytoplasm</keyword>
<feature type="coiled-coil region" evidence="6">
    <location>
        <begin position="233"/>
        <end position="316"/>
    </location>
</feature>
<dbReference type="PIRSF" id="PIRSF005719">
    <property type="entry name" value="SMC"/>
    <property type="match status" value="1"/>
</dbReference>
<dbReference type="AlphaFoldDB" id="A0A414P004"/>
<dbReference type="InterPro" id="IPR010935">
    <property type="entry name" value="SMC_hinge"/>
</dbReference>
<evidence type="ECO:0000256" key="6">
    <source>
        <dbReference type="HAMAP-Rule" id="MF_01894"/>
    </source>
</evidence>
<comment type="function">
    <text evidence="6">Required for chromosome condensation and partitioning.</text>
</comment>
<proteinExistence type="inferred from homology"/>
<evidence type="ECO:0000259" key="8">
    <source>
        <dbReference type="SMART" id="SM00968"/>
    </source>
</evidence>
<comment type="similarity">
    <text evidence="6">Belongs to the SMC family.</text>
</comment>
<evidence type="ECO:0000313" key="9">
    <source>
        <dbReference type="EMBL" id="RHF53544.1"/>
    </source>
</evidence>
<dbReference type="RefSeq" id="WP_118174646.1">
    <property type="nucleotide sequence ID" value="NZ_JAQEAO010000071.1"/>
</dbReference>
<dbReference type="GO" id="GO:0007059">
    <property type="term" value="P:chromosome segregation"/>
    <property type="evidence" value="ECO:0007669"/>
    <property type="project" value="UniProtKB-UniRule"/>
</dbReference>
<gene>
    <name evidence="6 9" type="primary">smc</name>
    <name evidence="9" type="ORF">DW674_01390</name>
</gene>
<dbReference type="GO" id="GO:0005737">
    <property type="term" value="C:cytoplasm"/>
    <property type="evidence" value="ECO:0007669"/>
    <property type="project" value="UniProtKB-SubCell"/>
</dbReference>
<dbReference type="SUPFAM" id="SSF52540">
    <property type="entry name" value="P-loop containing nucleoside triphosphate hydrolases"/>
    <property type="match status" value="1"/>
</dbReference>
<dbReference type="InterPro" id="IPR027417">
    <property type="entry name" value="P-loop_NTPase"/>
</dbReference>
<dbReference type="SMART" id="SM00968">
    <property type="entry name" value="SMC_hinge"/>
    <property type="match status" value="1"/>
</dbReference>
<dbReference type="SUPFAM" id="SSF75553">
    <property type="entry name" value="Smc hinge domain"/>
    <property type="match status" value="1"/>
</dbReference>
<dbReference type="GO" id="GO:0005524">
    <property type="term" value="F:ATP binding"/>
    <property type="evidence" value="ECO:0007669"/>
    <property type="project" value="UniProtKB-UniRule"/>
</dbReference>
<feature type="binding site" evidence="6">
    <location>
        <begin position="32"/>
        <end position="39"/>
    </location>
    <ligand>
        <name>ATP</name>
        <dbReference type="ChEBI" id="CHEBI:30616"/>
    </ligand>
</feature>
<keyword evidence="4 6" id="KW-0175">Coiled coil</keyword>
<comment type="subunit">
    <text evidence="6">Homodimer.</text>
</comment>
<feature type="coiled-coil region" evidence="6">
    <location>
        <begin position="681"/>
        <end position="806"/>
    </location>
</feature>
<dbReference type="Pfam" id="PF06470">
    <property type="entry name" value="SMC_hinge"/>
    <property type="match status" value="1"/>
</dbReference>
<dbReference type="FunFam" id="3.40.50.300:FF:000984">
    <property type="entry name" value="Chromosome partition protein Smc"/>
    <property type="match status" value="1"/>
</dbReference>
<protein>
    <recommendedName>
        <fullName evidence="6">Chromosome partition protein Smc</fullName>
    </recommendedName>
</protein>
<dbReference type="InterPro" id="IPR024704">
    <property type="entry name" value="SMC"/>
</dbReference>
<feature type="coiled-coil region" evidence="6">
    <location>
        <begin position="380"/>
        <end position="498"/>
    </location>
</feature>
<dbReference type="GO" id="GO:0030261">
    <property type="term" value="P:chromosome condensation"/>
    <property type="evidence" value="ECO:0007669"/>
    <property type="project" value="InterPro"/>
</dbReference>
<comment type="domain">
    <text evidence="6">Contains large globular domains required for ATP hydrolysis at each terminus and a third globular domain forming a flexible hinge near the middle of the molecule. These domains are separated by coiled-coil structures.</text>
</comment>
<dbReference type="HAMAP" id="MF_01894">
    <property type="entry name" value="Smc_prok"/>
    <property type="match status" value="1"/>
</dbReference>
<evidence type="ECO:0000256" key="2">
    <source>
        <dbReference type="ARBA" id="ARBA00022741"/>
    </source>
</evidence>
<evidence type="ECO:0000256" key="3">
    <source>
        <dbReference type="ARBA" id="ARBA00022840"/>
    </source>
</evidence>
<dbReference type="OrthoDB" id="9808768at2"/>